<feature type="domain" description="ABC transporter" evidence="6">
    <location>
        <begin position="3"/>
        <end position="232"/>
    </location>
</feature>
<dbReference type="PANTHER" id="PTHR43820:SF5">
    <property type="entry name" value="HIGH-AFFINITY BRANCHED-CHAIN AMINO ACID TRANSPORT ATP-BINDING PROTEIN"/>
    <property type="match status" value="1"/>
</dbReference>
<dbReference type="CDD" id="cd03224">
    <property type="entry name" value="ABC_TM1139_LivF_branched"/>
    <property type="match status" value="1"/>
</dbReference>
<dbReference type="InterPro" id="IPR003439">
    <property type="entry name" value="ABC_transporter-like_ATP-bd"/>
</dbReference>
<evidence type="ECO:0000256" key="3">
    <source>
        <dbReference type="ARBA" id="ARBA00022741"/>
    </source>
</evidence>
<evidence type="ECO:0000256" key="5">
    <source>
        <dbReference type="ARBA" id="ARBA00022970"/>
    </source>
</evidence>
<dbReference type="InterPro" id="IPR052156">
    <property type="entry name" value="BCAA_Transport_ATP-bd_LivF"/>
</dbReference>
<dbReference type="EMBL" id="JAFBBU010000001">
    <property type="protein sequence ID" value="MBM7473661.1"/>
    <property type="molecule type" value="Genomic_DNA"/>
</dbReference>
<dbReference type="Gene3D" id="3.40.50.300">
    <property type="entry name" value="P-loop containing nucleotide triphosphate hydrolases"/>
    <property type="match status" value="1"/>
</dbReference>
<evidence type="ECO:0000313" key="8">
    <source>
        <dbReference type="Proteomes" id="UP000776164"/>
    </source>
</evidence>
<protein>
    <submittedName>
        <fullName evidence="7">Branched-chain amino acid transport system ATP-binding protein</fullName>
    </submittedName>
</protein>
<sequence length="232" mass="24519">MTLVVNDLSAGYGQLTALRNISFSVEAGEILAIIGANGAGKSTLLKTIAGQLKALTGSVVLDGEDVTALPASARARRGVLMVPEGRRLFPSLTVKENLQLGTSTGRKGAWTIETVCDLFPLVAERLNRTAGQMSGGEQQATAIARALVGNPEVMMLDEISLGLAPAIVVEFYDRLGEITKRGTAVLLVEQDVKRALSVADQVHCLLEGQTSLAGRNLDFAEIAAAYFGTEHR</sequence>
<dbReference type="InterPro" id="IPR003593">
    <property type="entry name" value="AAA+_ATPase"/>
</dbReference>
<evidence type="ECO:0000313" key="7">
    <source>
        <dbReference type="EMBL" id="MBM7473661.1"/>
    </source>
</evidence>
<keyword evidence="8" id="KW-1185">Reference proteome</keyword>
<dbReference type="GO" id="GO:0005524">
    <property type="term" value="F:ATP binding"/>
    <property type="evidence" value="ECO:0007669"/>
    <property type="project" value="UniProtKB-KW"/>
</dbReference>
<keyword evidence="5" id="KW-0029">Amino-acid transport</keyword>
<keyword evidence="2" id="KW-0813">Transport</keyword>
<evidence type="ECO:0000256" key="4">
    <source>
        <dbReference type="ARBA" id="ARBA00022840"/>
    </source>
</evidence>
<name>A0ABS2L9V8_9MICO</name>
<dbReference type="SMART" id="SM00382">
    <property type="entry name" value="AAA"/>
    <property type="match status" value="1"/>
</dbReference>
<evidence type="ECO:0000256" key="1">
    <source>
        <dbReference type="ARBA" id="ARBA00005417"/>
    </source>
</evidence>
<dbReference type="SUPFAM" id="SSF52540">
    <property type="entry name" value="P-loop containing nucleoside triphosphate hydrolases"/>
    <property type="match status" value="1"/>
</dbReference>
<dbReference type="PROSITE" id="PS50893">
    <property type="entry name" value="ABC_TRANSPORTER_2"/>
    <property type="match status" value="1"/>
</dbReference>
<gene>
    <name evidence="7" type="ORF">JOE66_003295</name>
</gene>
<keyword evidence="4 7" id="KW-0067">ATP-binding</keyword>
<dbReference type="PANTHER" id="PTHR43820">
    <property type="entry name" value="HIGH-AFFINITY BRANCHED-CHAIN AMINO ACID TRANSPORT ATP-BINDING PROTEIN LIVF"/>
    <property type="match status" value="1"/>
</dbReference>
<accession>A0ABS2L9V8</accession>
<reference evidence="7 8" key="1">
    <citation type="submission" date="2021-01" db="EMBL/GenBank/DDBJ databases">
        <title>Sequencing the genomes of 1000 actinobacteria strains.</title>
        <authorList>
            <person name="Klenk H.-P."/>
        </authorList>
    </citation>
    <scope>NUCLEOTIDE SEQUENCE [LARGE SCALE GENOMIC DNA]</scope>
    <source>
        <strain evidence="7 8">DSM 13057</strain>
    </source>
</reference>
<proteinExistence type="inferred from homology"/>
<dbReference type="Pfam" id="PF00005">
    <property type="entry name" value="ABC_tran"/>
    <property type="match status" value="1"/>
</dbReference>
<comment type="similarity">
    <text evidence="1">Belongs to the ABC transporter superfamily.</text>
</comment>
<dbReference type="InterPro" id="IPR027417">
    <property type="entry name" value="P-loop_NTPase"/>
</dbReference>
<comment type="caution">
    <text evidence="7">The sequence shown here is derived from an EMBL/GenBank/DDBJ whole genome shotgun (WGS) entry which is preliminary data.</text>
</comment>
<evidence type="ECO:0000259" key="6">
    <source>
        <dbReference type="PROSITE" id="PS50893"/>
    </source>
</evidence>
<keyword evidence="3" id="KW-0547">Nucleotide-binding</keyword>
<dbReference type="Proteomes" id="UP000776164">
    <property type="component" value="Unassembled WGS sequence"/>
</dbReference>
<evidence type="ECO:0000256" key="2">
    <source>
        <dbReference type="ARBA" id="ARBA00022448"/>
    </source>
</evidence>
<dbReference type="RefSeq" id="WP_205111278.1">
    <property type="nucleotide sequence ID" value="NZ_BAAAHT010000001.1"/>
</dbReference>
<organism evidence="7 8">
    <name type="scientific">Subtercola frigoramans</name>
    <dbReference type="NCBI Taxonomy" id="120298"/>
    <lineage>
        <taxon>Bacteria</taxon>
        <taxon>Bacillati</taxon>
        <taxon>Actinomycetota</taxon>
        <taxon>Actinomycetes</taxon>
        <taxon>Micrococcales</taxon>
        <taxon>Microbacteriaceae</taxon>
        <taxon>Subtercola</taxon>
    </lineage>
</organism>